<feature type="coiled-coil region" evidence="1">
    <location>
        <begin position="153"/>
        <end position="187"/>
    </location>
</feature>
<reference evidence="3" key="1">
    <citation type="submission" date="2022-03" db="EMBL/GenBank/DDBJ databases">
        <authorList>
            <person name="Martin C."/>
        </authorList>
    </citation>
    <scope>NUCLEOTIDE SEQUENCE</scope>
</reference>
<organism evidence="3 4">
    <name type="scientific">Owenia fusiformis</name>
    <name type="common">Polychaete worm</name>
    <dbReference type="NCBI Taxonomy" id="6347"/>
    <lineage>
        <taxon>Eukaryota</taxon>
        <taxon>Metazoa</taxon>
        <taxon>Spiralia</taxon>
        <taxon>Lophotrochozoa</taxon>
        <taxon>Annelida</taxon>
        <taxon>Polychaeta</taxon>
        <taxon>Sedentaria</taxon>
        <taxon>Canalipalpata</taxon>
        <taxon>Sabellida</taxon>
        <taxon>Oweniida</taxon>
        <taxon>Oweniidae</taxon>
        <taxon>Owenia</taxon>
    </lineage>
</organism>
<feature type="compositionally biased region" description="Polar residues" evidence="2">
    <location>
        <begin position="1"/>
        <end position="10"/>
    </location>
</feature>
<protein>
    <submittedName>
        <fullName evidence="3">Uncharacterized protein</fullName>
    </submittedName>
</protein>
<dbReference type="Proteomes" id="UP000749559">
    <property type="component" value="Unassembled WGS sequence"/>
</dbReference>
<dbReference type="AlphaFoldDB" id="A0A8J1THJ5"/>
<name>A0A8J1THJ5_OWEFU</name>
<proteinExistence type="predicted"/>
<dbReference type="OrthoDB" id="2133451at2759"/>
<dbReference type="EMBL" id="CAIIXF020000002">
    <property type="protein sequence ID" value="CAH1777907.1"/>
    <property type="molecule type" value="Genomic_DNA"/>
</dbReference>
<evidence type="ECO:0000256" key="2">
    <source>
        <dbReference type="SAM" id="MobiDB-lite"/>
    </source>
</evidence>
<comment type="caution">
    <text evidence="3">The sequence shown here is derived from an EMBL/GenBank/DDBJ whole genome shotgun (WGS) entry which is preliminary data.</text>
</comment>
<keyword evidence="4" id="KW-1185">Reference proteome</keyword>
<keyword evidence="1" id="KW-0175">Coiled coil</keyword>
<sequence>MQNSNLDDLNQSSQSGHSSSRWNLASPKGFSKSLLSSEKYRDLMRGSTNLLENGQSLSSKLQAFIGNNSPLASSSALGPSSPTEVIQSAGLHMGSGQQLKNNSLQQVTQALERQEQINHVNAQLSKLNYLVNIANFRKHKQVEMSVQEGQRQLQRLNSTMHDQAATIEELNNSLSELSVEMEQQRNVCKRLTGSLDSQRHLLDTSLLETRREMGHQHALLAKQQRFLDKLIQQKLRQDFLVDGGLIVTAIYLSNTILVNYPLQLLLSVIPKQKQKLWVHQLGKLIFIIKMVMFLRYCSIRCGLHNSVGCTVGYGQEALRLAAQRIRHLVSMATRLFQSRKDSKLDIC</sequence>
<evidence type="ECO:0000256" key="1">
    <source>
        <dbReference type="SAM" id="Coils"/>
    </source>
</evidence>
<feature type="region of interest" description="Disordered" evidence="2">
    <location>
        <begin position="1"/>
        <end position="24"/>
    </location>
</feature>
<accession>A0A8J1THJ5</accession>
<gene>
    <name evidence="3" type="ORF">OFUS_LOCUS4894</name>
</gene>
<feature type="compositionally biased region" description="Low complexity" evidence="2">
    <location>
        <begin position="11"/>
        <end position="20"/>
    </location>
</feature>
<evidence type="ECO:0000313" key="3">
    <source>
        <dbReference type="EMBL" id="CAH1777907.1"/>
    </source>
</evidence>
<evidence type="ECO:0000313" key="4">
    <source>
        <dbReference type="Proteomes" id="UP000749559"/>
    </source>
</evidence>